<dbReference type="GO" id="GO:0004644">
    <property type="term" value="F:phosphoribosylglycinamide formyltransferase activity"/>
    <property type="evidence" value="ECO:0007669"/>
    <property type="project" value="UniProtKB-UniRule"/>
</dbReference>
<evidence type="ECO:0000313" key="8">
    <source>
        <dbReference type="EMBL" id="RAI83044.1"/>
    </source>
</evidence>
<evidence type="ECO:0000256" key="2">
    <source>
        <dbReference type="ARBA" id="ARBA00022679"/>
    </source>
</evidence>
<sequence length="188" mass="21445">MKKVAIFASGNGSNYEKIMENIQADYLTDIEVVGLYTDKREAFAIERARRFRTPIQIFELAQYDNKIAYEKAILEQLQKDNVEWIILAGYMKLVGETLLNVYEGKILNIHPSLLPSFPGKNAVGQALQYGVKVTGATVHYVDMGMDTGKIIDQMSCPIYEDDTEATLQLRVQNLEYELYPRVIKKLIQ</sequence>
<evidence type="ECO:0000256" key="6">
    <source>
        <dbReference type="HAMAP-Rule" id="MF_01930"/>
    </source>
</evidence>
<comment type="function">
    <text evidence="6">Catalyzes the transfer of a formyl group from 10-formyltetrahydrofolate to 5-phospho-ribosyl-glycinamide (GAR), producing 5-phospho-ribosyl-N-formylglycinamide (FGAR) and tetrahydrofolate.</text>
</comment>
<feature type="binding site" evidence="6">
    <location>
        <begin position="91"/>
        <end position="94"/>
    </location>
    <ligand>
        <name>(6R)-10-formyltetrahydrofolate</name>
        <dbReference type="ChEBI" id="CHEBI:195366"/>
    </ligand>
</feature>
<comment type="similarity">
    <text evidence="4 6">Belongs to the GART family.</text>
</comment>
<dbReference type="HAMAP" id="MF_01930">
    <property type="entry name" value="PurN"/>
    <property type="match status" value="1"/>
</dbReference>
<dbReference type="CDD" id="cd08645">
    <property type="entry name" value="FMT_core_GART"/>
    <property type="match status" value="1"/>
</dbReference>
<keyword evidence="9" id="KW-1185">Reference proteome</keyword>
<dbReference type="UniPathway" id="UPA00074">
    <property type="reaction ID" value="UER00126"/>
</dbReference>
<dbReference type="PANTHER" id="PTHR43369">
    <property type="entry name" value="PHOSPHORIBOSYLGLYCINAMIDE FORMYLTRANSFERASE"/>
    <property type="match status" value="1"/>
</dbReference>
<accession>A0A2G5NPJ8</accession>
<feature type="site" description="Raises pKa of active site His" evidence="6">
    <location>
        <position position="146"/>
    </location>
</feature>
<protein>
    <recommendedName>
        <fullName evidence="6">Phosphoribosylglycinamide formyltransferase</fullName>
        <ecNumber evidence="6">2.1.2.2</ecNumber>
    </recommendedName>
    <alternativeName>
        <fullName evidence="6">5'-phosphoribosylglycinamide transformylase</fullName>
    </alternativeName>
    <alternativeName>
        <fullName evidence="6">GAR transformylase</fullName>
        <shortName evidence="6">GART</shortName>
    </alternativeName>
</protein>
<dbReference type="InterPro" id="IPR036477">
    <property type="entry name" value="Formyl_transf_N_sf"/>
</dbReference>
<keyword evidence="3 6" id="KW-0658">Purine biosynthesis</keyword>
<proteinExistence type="inferred from homology"/>
<evidence type="ECO:0000256" key="5">
    <source>
        <dbReference type="ARBA" id="ARBA00047664"/>
    </source>
</evidence>
<reference evidence="8 9" key="1">
    <citation type="journal article" date="2018" name="Front. Microbiol.">
        <title>Description and Comparative Genomics of Macrococcus caseolyticus subsp. hominis subsp. nov., Macrococcus goetzii sp. nov., Macrococcus epidermidis sp. nov., and Macrococcus bohemicus sp. nov., Novel Macrococci From Human Clinical Material With Virulence Potential and Suspected Uptake of Foreign DNA by Natural Transformation.</title>
        <authorList>
            <person name="Maslanova I."/>
            <person name="Wertheimer Z."/>
            <person name="Sedlacek I."/>
            <person name="Svec P."/>
            <person name="Indrakova A."/>
            <person name="Kovarovic V."/>
            <person name="Schumann P."/>
            <person name="Sproer C."/>
            <person name="Kralova S."/>
            <person name="Sedo O."/>
            <person name="Kristofova L."/>
            <person name="Vrbovska V."/>
            <person name="Fuzik T."/>
            <person name="Petras P."/>
            <person name="Zdrahal Z."/>
            <person name="Ruzickova V."/>
            <person name="Doskar J."/>
            <person name="Pantucek R."/>
        </authorList>
    </citation>
    <scope>NUCLEOTIDE SEQUENCE [LARGE SCALE GENOMIC DNA]</scope>
    <source>
        <strain evidence="8 9">CCM 4927</strain>
    </source>
</reference>
<dbReference type="InterPro" id="IPR001555">
    <property type="entry name" value="GART_AS"/>
</dbReference>
<evidence type="ECO:0000256" key="3">
    <source>
        <dbReference type="ARBA" id="ARBA00022755"/>
    </source>
</evidence>
<dbReference type="Gene3D" id="3.40.50.170">
    <property type="entry name" value="Formyl transferase, N-terminal domain"/>
    <property type="match status" value="1"/>
</dbReference>
<feature type="active site" description="Proton donor" evidence="6">
    <location>
        <position position="110"/>
    </location>
</feature>
<dbReference type="EMBL" id="MJBI02000001">
    <property type="protein sequence ID" value="RAI83044.1"/>
    <property type="molecule type" value="Genomic_DNA"/>
</dbReference>
<dbReference type="AlphaFoldDB" id="A0A2G5NPJ8"/>
<dbReference type="RefSeq" id="WP_099580666.1">
    <property type="nucleotide sequence ID" value="NZ_MJBI02000001.1"/>
</dbReference>
<dbReference type="SUPFAM" id="SSF53328">
    <property type="entry name" value="Formyltransferase"/>
    <property type="match status" value="1"/>
</dbReference>
<feature type="binding site" evidence="6">
    <location>
        <begin position="12"/>
        <end position="14"/>
    </location>
    <ligand>
        <name>N(1)-(5-phospho-beta-D-ribosyl)glycinamide</name>
        <dbReference type="ChEBI" id="CHEBI:143788"/>
    </ligand>
</feature>
<dbReference type="NCBIfam" id="TIGR00639">
    <property type="entry name" value="PurN"/>
    <property type="match status" value="1"/>
</dbReference>
<dbReference type="InterPro" id="IPR002376">
    <property type="entry name" value="Formyl_transf_N"/>
</dbReference>
<comment type="pathway">
    <text evidence="1 6">Purine metabolism; IMP biosynthesis via de novo pathway; N(2)-formyl-N(1)-(5-phospho-D-ribosyl)glycinamide from N(1)-(5-phospho-D-ribosyl)glycinamide (10-formyl THF route): step 1/1.</text>
</comment>
<keyword evidence="2 6" id="KW-0808">Transferase</keyword>
<dbReference type="Proteomes" id="UP000229523">
    <property type="component" value="Unassembled WGS sequence"/>
</dbReference>
<dbReference type="EC" id="2.1.2.2" evidence="6"/>
<dbReference type="InterPro" id="IPR004607">
    <property type="entry name" value="GART"/>
</dbReference>
<evidence type="ECO:0000313" key="9">
    <source>
        <dbReference type="Proteomes" id="UP000229523"/>
    </source>
</evidence>
<feature type="binding site" evidence="6">
    <location>
        <position position="66"/>
    </location>
    <ligand>
        <name>(6R)-10-formyltetrahydrofolate</name>
        <dbReference type="ChEBI" id="CHEBI:195366"/>
    </ligand>
</feature>
<feature type="binding site" evidence="6">
    <location>
        <position position="108"/>
    </location>
    <ligand>
        <name>(6R)-10-formyltetrahydrofolate</name>
        <dbReference type="ChEBI" id="CHEBI:195366"/>
    </ligand>
</feature>
<evidence type="ECO:0000256" key="4">
    <source>
        <dbReference type="ARBA" id="ARBA00038440"/>
    </source>
</evidence>
<gene>
    <name evidence="6" type="primary">purN</name>
    <name evidence="8" type="ORF">BFS35_004970</name>
</gene>
<feature type="domain" description="Formyl transferase N-terminal" evidence="7">
    <location>
        <begin position="2"/>
        <end position="183"/>
    </location>
</feature>
<comment type="caution">
    <text evidence="8">The sequence shown here is derived from an EMBL/GenBank/DDBJ whole genome shotgun (WGS) entry which is preliminary data.</text>
</comment>
<comment type="catalytic activity">
    <reaction evidence="5 6">
        <text>N(1)-(5-phospho-beta-D-ribosyl)glycinamide + (6R)-10-formyltetrahydrofolate = N(2)-formyl-N(1)-(5-phospho-beta-D-ribosyl)glycinamide + (6S)-5,6,7,8-tetrahydrofolate + H(+)</text>
        <dbReference type="Rhea" id="RHEA:15053"/>
        <dbReference type="ChEBI" id="CHEBI:15378"/>
        <dbReference type="ChEBI" id="CHEBI:57453"/>
        <dbReference type="ChEBI" id="CHEBI:143788"/>
        <dbReference type="ChEBI" id="CHEBI:147286"/>
        <dbReference type="ChEBI" id="CHEBI:195366"/>
        <dbReference type="EC" id="2.1.2.2"/>
    </reaction>
</comment>
<dbReference type="PANTHER" id="PTHR43369:SF2">
    <property type="entry name" value="PHOSPHORIBOSYLGLYCINAMIDE FORMYLTRANSFERASE"/>
    <property type="match status" value="1"/>
</dbReference>
<evidence type="ECO:0000256" key="1">
    <source>
        <dbReference type="ARBA" id="ARBA00005054"/>
    </source>
</evidence>
<name>A0A2G5NPJ8_9STAP</name>
<dbReference type="PROSITE" id="PS00373">
    <property type="entry name" value="GART"/>
    <property type="match status" value="1"/>
</dbReference>
<dbReference type="GO" id="GO:0005829">
    <property type="term" value="C:cytosol"/>
    <property type="evidence" value="ECO:0007669"/>
    <property type="project" value="TreeGrafter"/>
</dbReference>
<dbReference type="Pfam" id="PF00551">
    <property type="entry name" value="Formyl_trans_N"/>
    <property type="match status" value="1"/>
</dbReference>
<evidence type="ECO:0000259" key="7">
    <source>
        <dbReference type="Pfam" id="PF00551"/>
    </source>
</evidence>
<organism evidence="8 9">
    <name type="scientific">Macrococcoides goetzii</name>
    <dbReference type="NCBI Taxonomy" id="1891097"/>
    <lineage>
        <taxon>Bacteria</taxon>
        <taxon>Bacillati</taxon>
        <taxon>Bacillota</taxon>
        <taxon>Bacilli</taxon>
        <taxon>Bacillales</taxon>
        <taxon>Staphylococcaceae</taxon>
        <taxon>Macrococcoides</taxon>
    </lineage>
</organism>
<dbReference type="GO" id="GO:0006189">
    <property type="term" value="P:'de novo' IMP biosynthetic process"/>
    <property type="evidence" value="ECO:0007669"/>
    <property type="project" value="UniProtKB-UniRule"/>
</dbReference>